<keyword evidence="6 16" id="KW-0808">Transferase</keyword>
<gene>
    <name evidence="16" type="ORF">ACFSW4_07230</name>
</gene>
<evidence type="ECO:0000256" key="12">
    <source>
        <dbReference type="ARBA" id="ARBA00023012"/>
    </source>
</evidence>
<keyword evidence="7 14" id="KW-0812">Transmembrane</keyword>
<evidence type="ECO:0000256" key="8">
    <source>
        <dbReference type="ARBA" id="ARBA00022741"/>
    </source>
</evidence>
<evidence type="ECO:0000256" key="5">
    <source>
        <dbReference type="ARBA" id="ARBA00022553"/>
    </source>
</evidence>
<dbReference type="EC" id="2.7.13.3" evidence="3"/>
<dbReference type="PROSITE" id="PS50109">
    <property type="entry name" value="HIS_KIN"/>
    <property type="match status" value="1"/>
</dbReference>
<dbReference type="CDD" id="cd00082">
    <property type="entry name" value="HisKA"/>
    <property type="match status" value="1"/>
</dbReference>
<evidence type="ECO:0000256" key="10">
    <source>
        <dbReference type="ARBA" id="ARBA00022840"/>
    </source>
</evidence>
<reference evidence="17" key="1">
    <citation type="journal article" date="2019" name="Int. J. Syst. Evol. Microbiol.">
        <title>The Global Catalogue of Microorganisms (GCM) 10K type strain sequencing project: providing services to taxonomists for standard genome sequencing and annotation.</title>
        <authorList>
            <consortium name="The Broad Institute Genomics Platform"/>
            <consortium name="The Broad Institute Genome Sequencing Center for Infectious Disease"/>
            <person name="Wu L."/>
            <person name="Ma J."/>
        </authorList>
    </citation>
    <scope>NUCLEOTIDE SEQUENCE [LARGE SCALE GENOMIC DNA]</scope>
    <source>
        <strain evidence="17">TISTR 1571</strain>
    </source>
</reference>
<evidence type="ECO:0000256" key="3">
    <source>
        <dbReference type="ARBA" id="ARBA00012438"/>
    </source>
</evidence>
<dbReference type="RefSeq" id="WP_377328379.1">
    <property type="nucleotide sequence ID" value="NZ_JBHUMZ010000019.1"/>
</dbReference>
<dbReference type="InterPro" id="IPR005467">
    <property type="entry name" value="His_kinase_dom"/>
</dbReference>
<proteinExistence type="predicted"/>
<evidence type="ECO:0000256" key="7">
    <source>
        <dbReference type="ARBA" id="ARBA00022692"/>
    </source>
</evidence>
<feature type="transmembrane region" description="Helical" evidence="14">
    <location>
        <begin position="12"/>
        <end position="29"/>
    </location>
</feature>
<keyword evidence="4" id="KW-1003">Cell membrane</keyword>
<comment type="subcellular location">
    <subcellularLocation>
        <location evidence="2">Cell membrane</location>
        <topology evidence="2">Multi-pass membrane protein</topology>
    </subcellularLocation>
</comment>
<keyword evidence="5" id="KW-0597">Phosphoprotein</keyword>
<evidence type="ECO:0000256" key="13">
    <source>
        <dbReference type="ARBA" id="ARBA00023136"/>
    </source>
</evidence>
<sequence length="335" mass="38946">MLIKFLIERISWILMILFMHGLILFIAYVDSAIAIQSILYYTFLSNLVFLLFFIIRYKRETDFYKKLNDRANLLDESELPEPKSPFEKIVSQNVTKQTEQLKQIESNNRTNLEQEKDELLSWIHEVKTPLTAMQLIIDRIEDQALKTSLDYEWLRIHLLLDQQLHKKRMAIIENDLYIEQTNLEPIIYQEIKNLKSWCIHKGIGFDIDLNEPKVLTDGKWLAFMVRQLLSNSVKYSENSDILIQSFEQNGQTKLKVQDDGRGIDDKDLPRIFEKGFTSTAKHQDNSATGMGLYLTEQVANSLKIKLNVESSVGEGSTFTLTFPKKNDFVQIAGDL</sequence>
<evidence type="ECO:0000256" key="9">
    <source>
        <dbReference type="ARBA" id="ARBA00022777"/>
    </source>
</evidence>
<keyword evidence="11 14" id="KW-1133">Transmembrane helix</keyword>
<organism evidence="16 17">
    <name type="scientific">Piscibacillus salipiscarius</name>
    <dbReference type="NCBI Taxonomy" id="299480"/>
    <lineage>
        <taxon>Bacteria</taxon>
        <taxon>Bacillati</taxon>
        <taxon>Bacillota</taxon>
        <taxon>Bacilli</taxon>
        <taxon>Bacillales</taxon>
        <taxon>Bacillaceae</taxon>
        <taxon>Piscibacillus</taxon>
    </lineage>
</organism>
<keyword evidence="17" id="KW-1185">Reference proteome</keyword>
<dbReference type="InterPro" id="IPR036890">
    <property type="entry name" value="HATPase_C_sf"/>
</dbReference>
<dbReference type="SMART" id="SM00387">
    <property type="entry name" value="HATPase_c"/>
    <property type="match status" value="1"/>
</dbReference>
<evidence type="ECO:0000259" key="15">
    <source>
        <dbReference type="PROSITE" id="PS50109"/>
    </source>
</evidence>
<keyword evidence="12" id="KW-0902">Two-component regulatory system</keyword>
<keyword evidence="13 14" id="KW-0472">Membrane</keyword>
<dbReference type="Pfam" id="PF02518">
    <property type="entry name" value="HATPase_c"/>
    <property type="match status" value="1"/>
</dbReference>
<evidence type="ECO:0000256" key="14">
    <source>
        <dbReference type="SAM" id="Phobius"/>
    </source>
</evidence>
<evidence type="ECO:0000256" key="2">
    <source>
        <dbReference type="ARBA" id="ARBA00004651"/>
    </source>
</evidence>
<dbReference type="PANTHER" id="PTHR45453:SF2">
    <property type="entry name" value="HISTIDINE KINASE"/>
    <property type="match status" value="1"/>
</dbReference>
<dbReference type="InterPro" id="IPR004358">
    <property type="entry name" value="Sig_transdc_His_kin-like_C"/>
</dbReference>
<dbReference type="InterPro" id="IPR050351">
    <property type="entry name" value="BphY/WalK/GraS-like"/>
</dbReference>
<dbReference type="Gene3D" id="3.30.565.10">
    <property type="entry name" value="Histidine kinase-like ATPase, C-terminal domain"/>
    <property type="match status" value="1"/>
</dbReference>
<dbReference type="Proteomes" id="UP001597452">
    <property type="component" value="Unassembled WGS sequence"/>
</dbReference>
<dbReference type="GO" id="GO:0004673">
    <property type="term" value="F:protein histidine kinase activity"/>
    <property type="evidence" value="ECO:0007669"/>
    <property type="project" value="UniProtKB-EC"/>
</dbReference>
<name>A0ABW5Q9J8_9BACI</name>
<evidence type="ECO:0000313" key="16">
    <source>
        <dbReference type="EMBL" id="MFD2638649.1"/>
    </source>
</evidence>
<feature type="domain" description="Histidine kinase" evidence="15">
    <location>
        <begin position="121"/>
        <end position="326"/>
    </location>
</feature>
<dbReference type="InterPro" id="IPR003594">
    <property type="entry name" value="HATPase_dom"/>
</dbReference>
<keyword evidence="8" id="KW-0547">Nucleotide-binding</keyword>
<keyword evidence="9 16" id="KW-0418">Kinase</keyword>
<comment type="caution">
    <text evidence="16">The sequence shown here is derived from an EMBL/GenBank/DDBJ whole genome shotgun (WGS) entry which is preliminary data.</text>
</comment>
<dbReference type="PRINTS" id="PR00344">
    <property type="entry name" value="BCTRLSENSOR"/>
</dbReference>
<evidence type="ECO:0000256" key="1">
    <source>
        <dbReference type="ARBA" id="ARBA00000085"/>
    </source>
</evidence>
<dbReference type="PANTHER" id="PTHR45453">
    <property type="entry name" value="PHOSPHATE REGULON SENSOR PROTEIN PHOR"/>
    <property type="match status" value="1"/>
</dbReference>
<accession>A0ABW5Q9J8</accession>
<dbReference type="EMBL" id="JBHUMZ010000019">
    <property type="protein sequence ID" value="MFD2638649.1"/>
    <property type="molecule type" value="Genomic_DNA"/>
</dbReference>
<keyword evidence="10" id="KW-0067">ATP-binding</keyword>
<dbReference type="SUPFAM" id="SSF55874">
    <property type="entry name" value="ATPase domain of HSP90 chaperone/DNA topoisomerase II/histidine kinase"/>
    <property type="match status" value="1"/>
</dbReference>
<feature type="transmembrane region" description="Helical" evidence="14">
    <location>
        <begin position="35"/>
        <end position="55"/>
    </location>
</feature>
<comment type="catalytic activity">
    <reaction evidence="1">
        <text>ATP + protein L-histidine = ADP + protein N-phospho-L-histidine.</text>
        <dbReference type="EC" id="2.7.13.3"/>
    </reaction>
</comment>
<evidence type="ECO:0000313" key="17">
    <source>
        <dbReference type="Proteomes" id="UP001597452"/>
    </source>
</evidence>
<evidence type="ECO:0000256" key="4">
    <source>
        <dbReference type="ARBA" id="ARBA00022475"/>
    </source>
</evidence>
<protein>
    <recommendedName>
        <fullName evidence="3">histidine kinase</fullName>
        <ecNumber evidence="3">2.7.13.3</ecNumber>
    </recommendedName>
</protein>
<evidence type="ECO:0000256" key="6">
    <source>
        <dbReference type="ARBA" id="ARBA00022679"/>
    </source>
</evidence>
<evidence type="ECO:0000256" key="11">
    <source>
        <dbReference type="ARBA" id="ARBA00022989"/>
    </source>
</evidence>
<dbReference type="InterPro" id="IPR003661">
    <property type="entry name" value="HisK_dim/P_dom"/>
</dbReference>